<keyword evidence="1" id="KW-0472">Membrane</keyword>
<name>A0AAW5VTZ1_9LEPT</name>
<dbReference type="EMBL" id="JAMQPL010000041">
    <property type="protein sequence ID" value="MCW7532352.1"/>
    <property type="molecule type" value="Genomic_DNA"/>
</dbReference>
<evidence type="ECO:0000313" key="3">
    <source>
        <dbReference type="EMBL" id="MCW7532352.1"/>
    </source>
</evidence>
<dbReference type="Proteomes" id="UP001208540">
    <property type="component" value="Unassembled WGS sequence"/>
</dbReference>
<feature type="transmembrane region" description="Helical" evidence="1">
    <location>
        <begin position="261"/>
        <end position="279"/>
    </location>
</feature>
<dbReference type="Proteomes" id="UP001208912">
    <property type="component" value="Unassembled WGS sequence"/>
</dbReference>
<comment type="caution">
    <text evidence="3">The sequence shown here is derived from an EMBL/GenBank/DDBJ whole genome shotgun (WGS) entry which is preliminary data.</text>
</comment>
<organism evidence="3 4">
    <name type="scientific">Leptospira soteropolitanensis</name>
    <dbReference type="NCBI Taxonomy" id="2950025"/>
    <lineage>
        <taxon>Bacteria</taxon>
        <taxon>Pseudomonadati</taxon>
        <taxon>Spirochaetota</taxon>
        <taxon>Spirochaetia</taxon>
        <taxon>Leptospirales</taxon>
        <taxon>Leptospiraceae</taxon>
        <taxon>Leptospira</taxon>
    </lineage>
</organism>
<sequence length="309" mass="36931">MEQKDIFKLENFDLSKIATYTKPRTFLNNEGFSFRIKYPNKWTKTNLLNENKFTLIRFKVEDDLNKCENSLLNISIIVEFYQESIPGSFQLKKVSPRSLKTLFPIDIEIENLIRFDIFEQQFYIENDKIEFTKLIDFCMKNHLITLYKFNGFPARIKIYIEHLKLSITKPISKTIRFILKYLLGNEITNEEDPLYDEKENSLNIKEIKYNKKKDYSFGEYSTNFNTIISYCSLTLIFYGYIYFIKIENKFLSFIIKLTENNFFTIVLAILSLSIYDKLFRKTLIILHKALNLNEFSVNQNIKITKRNFV</sequence>
<accession>A0AAW5VTZ1</accession>
<evidence type="ECO:0000313" key="4">
    <source>
        <dbReference type="Proteomes" id="UP001208540"/>
    </source>
</evidence>
<feature type="transmembrane region" description="Helical" evidence="1">
    <location>
        <begin position="220"/>
        <end position="241"/>
    </location>
</feature>
<protein>
    <submittedName>
        <fullName evidence="3">Uncharacterized protein</fullName>
    </submittedName>
</protein>
<evidence type="ECO:0000256" key="1">
    <source>
        <dbReference type="SAM" id="Phobius"/>
    </source>
</evidence>
<dbReference type="EMBL" id="JAMQPM010000038">
    <property type="protein sequence ID" value="MCW7528483.1"/>
    <property type="molecule type" value="Genomic_DNA"/>
</dbReference>
<proteinExistence type="predicted"/>
<keyword evidence="1" id="KW-0812">Transmembrane</keyword>
<dbReference type="AlphaFoldDB" id="A0AAW5VTZ1"/>
<evidence type="ECO:0000313" key="2">
    <source>
        <dbReference type="EMBL" id="MCW7528483.1"/>
    </source>
</evidence>
<dbReference type="RefSeq" id="WP_265353575.1">
    <property type="nucleotide sequence ID" value="NZ_JAMQPL010000041.1"/>
</dbReference>
<reference evidence="3 5" key="1">
    <citation type="submission" date="2022-06" db="EMBL/GenBank/DDBJ databases">
        <title>Leptospira isolates from biofilms formed at urban environments.</title>
        <authorList>
            <person name="Ribeiro P.S."/>
            <person name="Sousa T."/>
            <person name="Carvalho N."/>
            <person name="Aburjaile F."/>
            <person name="Neves F."/>
            <person name="Oliveira D."/>
            <person name="Blanco L."/>
            <person name="Lima J."/>
            <person name="Costa F."/>
            <person name="Brenig B."/>
            <person name="Soares S."/>
            <person name="Ramos R."/>
            <person name="Goes-Neto A."/>
            <person name="Matiuzzi M."/>
            <person name="Azevedo V."/>
            <person name="Ristow P."/>
        </authorList>
    </citation>
    <scope>NUCLEOTIDE SEQUENCE</scope>
    <source>
        <strain evidence="2 5">VSF19</strain>
        <strain evidence="3">VSF20</strain>
    </source>
</reference>
<keyword evidence="1" id="KW-1133">Transmembrane helix</keyword>
<keyword evidence="5" id="KW-1185">Reference proteome</keyword>
<evidence type="ECO:0000313" key="5">
    <source>
        <dbReference type="Proteomes" id="UP001208912"/>
    </source>
</evidence>
<gene>
    <name evidence="2" type="ORF">ND861_19155</name>
    <name evidence="3" type="ORF">ND862_19200</name>
</gene>